<evidence type="ECO:0000256" key="8">
    <source>
        <dbReference type="PIRNR" id="PIRNR005096"/>
    </source>
</evidence>
<dbReference type="GO" id="GO:0016853">
    <property type="term" value="F:isomerase activity"/>
    <property type="evidence" value="ECO:0007669"/>
    <property type="project" value="UniProtKB-KW"/>
</dbReference>
<dbReference type="RefSeq" id="WP_229957377.1">
    <property type="nucleotide sequence ID" value="NZ_JAJJWI010000001.1"/>
</dbReference>
<keyword evidence="6 8" id="KW-0413">Isomerase</keyword>
<keyword evidence="7 8" id="KW-0119">Carbohydrate metabolism</keyword>
<comment type="caution">
    <text evidence="9">The sequence shown here is derived from an EMBL/GenBank/DDBJ whole genome shotgun (WGS) entry which is preliminary data.</text>
</comment>
<dbReference type="NCBIfam" id="NF008277">
    <property type="entry name" value="PRK11055.1"/>
    <property type="match status" value="1"/>
</dbReference>
<evidence type="ECO:0000313" key="10">
    <source>
        <dbReference type="Proteomes" id="UP001597369"/>
    </source>
</evidence>
<name>A0ABW4X3K9_9BACT</name>
<dbReference type="PANTHER" id="PTHR10091">
    <property type="entry name" value="ALDOSE-1-EPIMERASE"/>
    <property type="match status" value="1"/>
</dbReference>
<sequence length="395" mass="43320">MNLRFKQAALCLLSGCILTLESCNQSSNNQETTDATEETTSQEATLPAREDFQQTIDGKQTDLYILKNKNNVQAAITNYGGRVISLLVPDKNGKMTDVIVGFNDVASFTEGADTYFGATIGRYGNRIANGKFTLDGQEYSLATNNGANHLHGGDKGFSRVVWDANQVDDKTLELTYLSEDMEEGYPGNLNVTVTYTLTDDNELKIDYKATTDKKTVVNLTNHSFFNLNGVGSGTVGEHVMQIFADTYTPVDSTLIPTGELAPVESTPFDFREPTAIGARIDQDNQQIKFGNGYDHNFVLNTGQEPGMTHAAKVIGNETGIVMDVYTEEPGIQFYSGNFLEGANTIKGGNKDEFRTAFCLETQHFPDSPNQPNFPSTTLDKGETYSTTTSYKFSVQ</sequence>
<proteinExistence type="inferred from homology"/>
<comment type="catalytic activity">
    <reaction evidence="8">
        <text>alpha-D-glucose = beta-D-glucose</text>
        <dbReference type="Rhea" id="RHEA:10264"/>
        <dbReference type="ChEBI" id="CHEBI:15903"/>
        <dbReference type="ChEBI" id="CHEBI:17925"/>
        <dbReference type="EC" id="5.1.3.3"/>
    </reaction>
</comment>
<dbReference type="PIRSF" id="PIRSF005096">
    <property type="entry name" value="GALM"/>
    <property type="match status" value="1"/>
</dbReference>
<evidence type="ECO:0000256" key="6">
    <source>
        <dbReference type="ARBA" id="ARBA00023235"/>
    </source>
</evidence>
<dbReference type="Pfam" id="PF01263">
    <property type="entry name" value="Aldose_epim"/>
    <property type="match status" value="1"/>
</dbReference>
<dbReference type="InterPro" id="IPR008183">
    <property type="entry name" value="Aldose_1/G6P_1-epimerase"/>
</dbReference>
<dbReference type="PANTHER" id="PTHR10091:SF0">
    <property type="entry name" value="GALACTOSE MUTAROTASE"/>
    <property type="match status" value="1"/>
</dbReference>
<evidence type="ECO:0000256" key="1">
    <source>
        <dbReference type="ARBA" id="ARBA00001913"/>
    </source>
</evidence>
<comment type="similarity">
    <text evidence="3 8">Belongs to the aldose epimerase family.</text>
</comment>
<evidence type="ECO:0000256" key="3">
    <source>
        <dbReference type="ARBA" id="ARBA00006206"/>
    </source>
</evidence>
<reference evidence="10" key="1">
    <citation type="journal article" date="2019" name="Int. J. Syst. Evol. Microbiol.">
        <title>The Global Catalogue of Microorganisms (GCM) 10K type strain sequencing project: providing services to taxonomists for standard genome sequencing and annotation.</title>
        <authorList>
            <consortium name="The Broad Institute Genomics Platform"/>
            <consortium name="The Broad Institute Genome Sequencing Center for Infectious Disease"/>
            <person name="Wu L."/>
            <person name="Ma J."/>
        </authorList>
    </citation>
    <scope>NUCLEOTIDE SEQUENCE [LARGE SCALE GENOMIC DNA]</scope>
    <source>
        <strain evidence="10">JCM 16545</strain>
    </source>
</reference>
<accession>A0ABW4X3K9</accession>
<comment type="cofactor">
    <cofactor evidence="1">
        <name>Ca(2+)</name>
        <dbReference type="ChEBI" id="CHEBI:29108"/>
    </cofactor>
</comment>
<dbReference type="InterPro" id="IPR015443">
    <property type="entry name" value="Aldose_1-epimerase"/>
</dbReference>
<dbReference type="InterPro" id="IPR014718">
    <property type="entry name" value="GH-type_carb-bd"/>
</dbReference>
<dbReference type="EMBL" id="JBHUHV010000058">
    <property type="protein sequence ID" value="MFD2069103.1"/>
    <property type="molecule type" value="Genomic_DNA"/>
</dbReference>
<keyword evidence="5" id="KW-0106">Calcium</keyword>
<comment type="pathway">
    <text evidence="2 8">Carbohydrate metabolism; hexose metabolism.</text>
</comment>
<evidence type="ECO:0000256" key="5">
    <source>
        <dbReference type="ARBA" id="ARBA00022837"/>
    </source>
</evidence>
<evidence type="ECO:0000256" key="7">
    <source>
        <dbReference type="ARBA" id="ARBA00023277"/>
    </source>
</evidence>
<evidence type="ECO:0000313" key="9">
    <source>
        <dbReference type="EMBL" id="MFD2069103.1"/>
    </source>
</evidence>
<dbReference type="SUPFAM" id="SSF74650">
    <property type="entry name" value="Galactose mutarotase-like"/>
    <property type="match status" value="1"/>
</dbReference>
<evidence type="ECO:0000256" key="4">
    <source>
        <dbReference type="ARBA" id="ARBA00011245"/>
    </source>
</evidence>
<keyword evidence="10" id="KW-1185">Reference proteome</keyword>
<dbReference type="Gene3D" id="2.70.98.10">
    <property type="match status" value="1"/>
</dbReference>
<gene>
    <name evidence="9" type="ORF">ACFSKU_19615</name>
</gene>
<dbReference type="Proteomes" id="UP001597369">
    <property type="component" value="Unassembled WGS sequence"/>
</dbReference>
<protein>
    <recommendedName>
        <fullName evidence="8">Aldose 1-epimerase</fullName>
        <ecNumber evidence="8">5.1.3.3</ecNumber>
    </recommendedName>
</protein>
<dbReference type="EC" id="5.1.3.3" evidence="8"/>
<dbReference type="InterPro" id="IPR011013">
    <property type="entry name" value="Gal_mutarotase_sf_dom"/>
</dbReference>
<dbReference type="CDD" id="cd09019">
    <property type="entry name" value="galactose_mutarotase_like"/>
    <property type="match status" value="1"/>
</dbReference>
<dbReference type="InterPro" id="IPR047215">
    <property type="entry name" value="Galactose_mutarotase-like"/>
</dbReference>
<comment type="subunit">
    <text evidence="4">Monomer.</text>
</comment>
<evidence type="ECO:0000256" key="2">
    <source>
        <dbReference type="ARBA" id="ARBA00005028"/>
    </source>
</evidence>
<organism evidence="9 10">
    <name type="scientific">Pontibacter silvestris</name>
    <dbReference type="NCBI Taxonomy" id="2305183"/>
    <lineage>
        <taxon>Bacteria</taxon>
        <taxon>Pseudomonadati</taxon>
        <taxon>Bacteroidota</taxon>
        <taxon>Cytophagia</taxon>
        <taxon>Cytophagales</taxon>
        <taxon>Hymenobacteraceae</taxon>
        <taxon>Pontibacter</taxon>
    </lineage>
</organism>